<proteinExistence type="predicted"/>
<feature type="compositionally biased region" description="Low complexity" evidence="1">
    <location>
        <begin position="18"/>
        <end position="34"/>
    </location>
</feature>
<organism evidence="2 3">
    <name type="scientific">Neolentinus lepideus HHB14362 ss-1</name>
    <dbReference type="NCBI Taxonomy" id="1314782"/>
    <lineage>
        <taxon>Eukaryota</taxon>
        <taxon>Fungi</taxon>
        <taxon>Dikarya</taxon>
        <taxon>Basidiomycota</taxon>
        <taxon>Agaricomycotina</taxon>
        <taxon>Agaricomycetes</taxon>
        <taxon>Gloeophyllales</taxon>
        <taxon>Gloeophyllaceae</taxon>
        <taxon>Neolentinus</taxon>
    </lineage>
</organism>
<protein>
    <recommendedName>
        <fullName evidence="4">Arrestin-like N-terminal domain-containing protein</fullName>
    </recommendedName>
</protein>
<keyword evidence="3" id="KW-1185">Reference proteome</keyword>
<gene>
    <name evidence="2" type="ORF">NEOLEDRAFT_1154611</name>
</gene>
<evidence type="ECO:0000313" key="3">
    <source>
        <dbReference type="Proteomes" id="UP000076761"/>
    </source>
</evidence>
<accession>A0A165UMA9</accession>
<name>A0A165UMA9_9AGAM</name>
<dbReference type="OrthoDB" id="3252135at2759"/>
<dbReference type="AlphaFoldDB" id="A0A165UMA9"/>
<evidence type="ECO:0000256" key="1">
    <source>
        <dbReference type="SAM" id="MobiDB-lite"/>
    </source>
</evidence>
<dbReference type="EMBL" id="KV425558">
    <property type="protein sequence ID" value="KZT28393.1"/>
    <property type="molecule type" value="Genomic_DNA"/>
</dbReference>
<evidence type="ECO:0008006" key="4">
    <source>
        <dbReference type="Google" id="ProtNLM"/>
    </source>
</evidence>
<dbReference type="InParanoid" id="A0A165UMA9"/>
<feature type="compositionally biased region" description="Low complexity" evidence="1">
    <location>
        <begin position="1"/>
        <end position="11"/>
    </location>
</feature>
<sequence>MMRRSSSYSSVAPPPSYYPSSEAPTYSSEPSSSEQRLDFSGRRGRAIPTGRQFKRSHRITLILENQEEDALIPTYGRAATISGEVQVKRREDAKVLSVAIKLDCKLSLTVAEGFHTSFYLMSECFILWENDRSCTRSCPYVFSFDVPLPTQGRIGESTPPLSLPPSYDVAFDGVPGLYAKSVYTITVMLTESRPLGFLKRKRHLVTPFNYYPRSRPHRPILPHSIPFHSTLKIAPEEWSQVISQMESRTNSGIAPLDCHLFIPSVQIYSLSDTIPFYVQLRGPPPTLRAFLQPAPPPLPSTPFDFPSLPSLIPAKSDPTQMPTVRVFLYRQVTVAVRGQKAWRTAVLGEGKLRRVVRYEEDGQSQCSLDWDGEVRCKEDVAVGGFRVGPLVVKDFIVLSLVPPSPQTSPLLEHQHAHPIRLVTDSFTEILGPVANGFID</sequence>
<reference evidence="2 3" key="1">
    <citation type="journal article" date="2016" name="Mol. Biol. Evol.">
        <title>Comparative Genomics of Early-Diverging Mushroom-Forming Fungi Provides Insights into the Origins of Lignocellulose Decay Capabilities.</title>
        <authorList>
            <person name="Nagy L.G."/>
            <person name="Riley R."/>
            <person name="Tritt A."/>
            <person name="Adam C."/>
            <person name="Daum C."/>
            <person name="Floudas D."/>
            <person name="Sun H."/>
            <person name="Yadav J.S."/>
            <person name="Pangilinan J."/>
            <person name="Larsson K.H."/>
            <person name="Matsuura K."/>
            <person name="Barry K."/>
            <person name="Labutti K."/>
            <person name="Kuo R."/>
            <person name="Ohm R.A."/>
            <person name="Bhattacharya S.S."/>
            <person name="Shirouzu T."/>
            <person name="Yoshinaga Y."/>
            <person name="Martin F.M."/>
            <person name="Grigoriev I.V."/>
            <person name="Hibbett D.S."/>
        </authorList>
    </citation>
    <scope>NUCLEOTIDE SEQUENCE [LARGE SCALE GENOMIC DNA]</scope>
    <source>
        <strain evidence="2 3">HHB14362 ss-1</strain>
    </source>
</reference>
<dbReference type="Proteomes" id="UP000076761">
    <property type="component" value="Unassembled WGS sequence"/>
</dbReference>
<evidence type="ECO:0000313" key="2">
    <source>
        <dbReference type="EMBL" id="KZT28393.1"/>
    </source>
</evidence>
<feature type="region of interest" description="Disordered" evidence="1">
    <location>
        <begin position="1"/>
        <end position="41"/>
    </location>
</feature>